<evidence type="ECO:0000313" key="1">
    <source>
        <dbReference type="EMBL" id="GGA40259.1"/>
    </source>
</evidence>
<name>A0ABQ1GB59_9GAMM</name>
<sequence>MDSGLRRNDGEVLRNFPGQRWAFAGMTNPLCNGIDASLKFVALAMPLPCKQGRE</sequence>
<evidence type="ECO:0000313" key="2">
    <source>
        <dbReference type="Proteomes" id="UP000620046"/>
    </source>
</evidence>
<proteinExistence type="predicted"/>
<gene>
    <name evidence="1" type="ORF">GCM10010981_31900</name>
</gene>
<keyword evidence="2" id="KW-1185">Reference proteome</keyword>
<protein>
    <submittedName>
        <fullName evidence="1">Uncharacterized protein</fullName>
    </submittedName>
</protein>
<dbReference type="Proteomes" id="UP000620046">
    <property type="component" value="Unassembled WGS sequence"/>
</dbReference>
<accession>A0ABQ1GB59</accession>
<dbReference type="EMBL" id="BMJA01000002">
    <property type="protein sequence ID" value="GGA40259.1"/>
    <property type="molecule type" value="Genomic_DNA"/>
</dbReference>
<organism evidence="1 2">
    <name type="scientific">Dyella nitratireducens</name>
    <dbReference type="NCBI Taxonomy" id="1849580"/>
    <lineage>
        <taxon>Bacteria</taxon>
        <taxon>Pseudomonadati</taxon>
        <taxon>Pseudomonadota</taxon>
        <taxon>Gammaproteobacteria</taxon>
        <taxon>Lysobacterales</taxon>
        <taxon>Rhodanobacteraceae</taxon>
        <taxon>Dyella</taxon>
    </lineage>
</organism>
<reference evidence="2" key="1">
    <citation type="journal article" date="2019" name="Int. J. Syst. Evol. Microbiol.">
        <title>The Global Catalogue of Microorganisms (GCM) 10K type strain sequencing project: providing services to taxonomists for standard genome sequencing and annotation.</title>
        <authorList>
            <consortium name="The Broad Institute Genomics Platform"/>
            <consortium name="The Broad Institute Genome Sequencing Center for Infectious Disease"/>
            <person name="Wu L."/>
            <person name="Ma J."/>
        </authorList>
    </citation>
    <scope>NUCLEOTIDE SEQUENCE [LARGE SCALE GENOMIC DNA]</scope>
    <source>
        <strain evidence="2">CGMCC 1.15439</strain>
    </source>
</reference>
<comment type="caution">
    <text evidence="1">The sequence shown here is derived from an EMBL/GenBank/DDBJ whole genome shotgun (WGS) entry which is preliminary data.</text>
</comment>